<reference evidence="2" key="1">
    <citation type="journal article" date="2014" name="Science">
        <title>Ancient hybridizations among the ancestral genomes of bread wheat.</title>
        <authorList>
            <consortium name="International Wheat Genome Sequencing Consortium,"/>
            <person name="Marcussen T."/>
            <person name="Sandve S.R."/>
            <person name="Heier L."/>
            <person name="Spannagl M."/>
            <person name="Pfeifer M."/>
            <person name="Jakobsen K.S."/>
            <person name="Wulff B.B."/>
            <person name="Steuernagel B."/>
            <person name="Mayer K.F."/>
            <person name="Olsen O.A."/>
        </authorList>
    </citation>
    <scope>NUCLEOTIDE SEQUENCE [LARGE SCALE GENOMIC DNA]</scope>
    <source>
        <strain evidence="2">cv. AL8/78</strain>
    </source>
</reference>
<sequence>MLSSKLASRINNIRTSLINAQKGNLSVASYFAVMRGYADELGAAGKAIQDDELVLYIIHGLEADYQPLVSALDACVTPATLDELFAMLSNFDQRMA</sequence>
<accession>A0A453JH14</accession>
<dbReference type="EnsemblPlants" id="AET5Gv20038400.1">
    <property type="protein sequence ID" value="AET5Gv20038400.1"/>
    <property type="gene ID" value="AET5Gv20038400"/>
</dbReference>
<name>A0A453JH14_AEGTS</name>
<dbReference type="PANTHER" id="PTHR47481">
    <property type="match status" value="1"/>
</dbReference>
<proteinExistence type="predicted"/>
<dbReference type="AlphaFoldDB" id="A0A453JH14"/>
<dbReference type="Proteomes" id="UP000015105">
    <property type="component" value="Chromosome 5D"/>
</dbReference>
<reference evidence="1" key="5">
    <citation type="journal article" date="2021" name="G3 (Bethesda)">
        <title>Aegilops tauschii genome assembly Aet v5.0 features greater sequence contiguity and improved annotation.</title>
        <authorList>
            <person name="Wang L."/>
            <person name="Zhu T."/>
            <person name="Rodriguez J.C."/>
            <person name="Deal K.R."/>
            <person name="Dubcovsky J."/>
            <person name="McGuire P.E."/>
            <person name="Lux T."/>
            <person name="Spannagl M."/>
            <person name="Mayer K.F.X."/>
            <person name="Baldrich P."/>
            <person name="Meyers B.C."/>
            <person name="Huo N."/>
            <person name="Gu Y.Q."/>
            <person name="Zhou H."/>
            <person name="Devos K.M."/>
            <person name="Bennetzen J.L."/>
            <person name="Unver T."/>
            <person name="Budak H."/>
            <person name="Gulick P.J."/>
            <person name="Galiba G."/>
            <person name="Kalapos B."/>
            <person name="Nelson D.R."/>
            <person name="Li P."/>
            <person name="You F.M."/>
            <person name="Luo M.C."/>
            <person name="Dvorak J."/>
        </authorList>
    </citation>
    <scope>NUCLEOTIDE SEQUENCE [LARGE SCALE GENOMIC DNA]</scope>
    <source>
        <strain evidence="1">cv. AL8/78</strain>
    </source>
</reference>
<evidence type="ECO:0008006" key="3">
    <source>
        <dbReference type="Google" id="ProtNLM"/>
    </source>
</evidence>
<evidence type="ECO:0000313" key="2">
    <source>
        <dbReference type="Proteomes" id="UP000015105"/>
    </source>
</evidence>
<dbReference type="Gramene" id="AET5Gv20038400.1">
    <property type="protein sequence ID" value="AET5Gv20038400.1"/>
    <property type="gene ID" value="AET5Gv20038400"/>
</dbReference>
<dbReference type="PANTHER" id="PTHR47481:SF31">
    <property type="entry name" value="OS01G0873500 PROTEIN"/>
    <property type="match status" value="1"/>
</dbReference>
<protein>
    <recommendedName>
        <fullName evidence="3">Retrotransposon gag domain-containing protein</fullName>
    </recommendedName>
</protein>
<organism evidence="1 2">
    <name type="scientific">Aegilops tauschii subsp. strangulata</name>
    <name type="common">Goatgrass</name>
    <dbReference type="NCBI Taxonomy" id="200361"/>
    <lineage>
        <taxon>Eukaryota</taxon>
        <taxon>Viridiplantae</taxon>
        <taxon>Streptophyta</taxon>
        <taxon>Embryophyta</taxon>
        <taxon>Tracheophyta</taxon>
        <taxon>Spermatophyta</taxon>
        <taxon>Magnoliopsida</taxon>
        <taxon>Liliopsida</taxon>
        <taxon>Poales</taxon>
        <taxon>Poaceae</taxon>
        <taxon>BOP clade</taxon>
        <taxon>Pooideae</taxon>
        <taxon>Triticodae</taxon>
        <taxon>Triticeae</taxon>
        <taxon>Triticinae</taxon>
        <taxon>Aegilops</taxon>
    </lineage>
</organism>
<reference evidence="2" key="2">
    <citation type="journal article" date="2017" name="Nat. Plants">
        <title>The Aegilops tauschii genome reveals multiple impacts of transposons.</title>
        <authorList>
            <person name="Zhao G."/>
            <person name="Zou C."/>
            <person name="Li K."/>
            <person name="Wang K."/>
            <person name="Li T."/>
            <person name="Gao L."/>
            <person name="Zhang X."/>
            <person name="Wang H."/>
            <person name="Yang Z."/>
            <person name="Liu X."/>
            <person name="Jiang W."/>
            <person name="Mao L."/>
            <person name="Kong X."/>
            <person name="Jiao Y."/>
            <person name="Jia J."/>
        </authorList>
    </citation>
    <scope>NUCLEOTIDE SEQUENCE [LARGE SCALE GENOMIC DNA]</scope>
    <source>
        <strain evidence="2">cv. AL8/78</strain>
    </source>
</reference>
<reference evidence="1" key="4">
    <citation type="submission" date="2019-03" db="UniProtKB">
        <authorList>
            <consortium name="EnsemblPlants"/>
        </authorList>
    </citation>
    <scope>IDENTIFICATION</scope>
</reference>
<evidence type="ECO:0000313" key="1">
    <source>
        <dbReference type="EnsemblPlants" id="AET5Gv20038400.1"/>
    </source>
</evidence>
<reference evidence="1" key="3">
    <citation type="journal article" date="2017" name="Nature">
        <title>Genome sequence of the progenitor of the wheat D genome Aegilops tauschii.</title>
        <authorList>
            <person name="Luo M.C."/>
            <person name="Gu Y.Q."/>
            <person name="Puiu D."/>
            <person name="Wang H."/>
            <person name="Twardziok S.O."/>
            <person name="Deal K.R."/>
            <person name="Huo N."/>
            <person name="Zhu T."/>
            <person name="Wang L."/>
            <person name="Wang Y."/>
            <person name="McGuire P.E."/>
            <person name="Liu S."/>
            <person name="Long H."/>
            <person name="Ramasamy R.K."/>
            <person name="Rodriguez J.C."/>
            <person name="Van S.L."/>
            <person name="Yuan L."/>
            <person name="Wang Z."/>
            <person name="Xia Z."/>
            <person name="Xiao L."/>
            <person name="Anderson O.D."/>
            <person name="Ouyang S."/>
            <person name="Liang Y."/>
            <person name="Zimin A.V."/>
            <person name="Pertea G."/>
            <person name="Qi P."/>
            <person name="Bennetzen J.L."/>
            <person name="Dai X."/>
            <person name="Dawson M.W."/>
            <person name="Muller H.G."/>
            <person name="Kugler K."/>
            <person name="Rivarola-Duarte L."/>
            <person name="Spannagl M."/>
            <person name="Mayer K.F.X."/>
            <person name="Lu F.H."/>
            <person name="Bevan M.W."/>
            <person name="Leroy P."/>
            <person name="Li P."/>
            <person name="You F.M."/>
            <person name="Sun Q."/>
            <person name="Liu Z."/>
            <person name="Lyons E."/>
            <person name="Wicker T."/>
            <person name="Salzberg S.L."/>
            <person name="Devos K.M."/>
            <person name="Dvorak J."/>
        </authorList>
    </citation>
    <scope>NUCLEOTIDE SEQUENCE [LARGE SCALE GENOMIC DNA]</scope>
    <source>
        <strain evidence="1">cv. AL8/78</strain>
    </source>
</reference>
<keyword evidence="2" id="KW-1185">Reference proteome</keyword>